<evidence type="ECO:0000256" key="5">
    <source>
        <dbReference type="ARBA" id="ARBA00022989"/>
    </source>
</evidence>
<evidence type="ECO:0000256" key="3">
    <source>
        <dbReference type="ARBA" id="ARBA00022448"/>
    </source>
</evidence>
<feature type="transmembrane region" description="Helical" evidence="9">
    <location>
        <begin position="191"/>
        <end position="213"/>
    </location>
</feature>
<evidence type="ECO:0000256" key="6">
    <source>
        <dbReference type="ARBA" id="ARBA00023065"/>
    </source>
</evidence>
<dbReference type="Pfam" id="PF11744">
    <property type="entry name" value="ALMT"/>
    <property type="match status" value="1"/>
</dbReference>
<gene>
    <name evidence="10" type="ORF">V6N12_022754</name>
</gene>
<keyword evidence="4 9" id="KW-0812">Transmembrane</keyword>
<sequence length="430" mass="46895">MGSTVIDIPQGEGAVPCGKGKTKKFLDICCRQMVLILRETKSNRHGTRRVIHSIKVGIALVSVSLLFLLDPVYEQVGDNAMWAIMTVVLIFEFFAGATLSKGLNRGIGTILGGGLGCLAAALAQAVGGVGKAIIVGIAVFIFGAAATYSRQVPKIKRKFDYGAMIFILTFNMVVVSGLRAEQVFEIARDRLAAVAMGFGVCLFISLLVFPIWASDELHDSVVSRFQLLAISLEGFSKEYLGNVNENERKSGINFSSKCKSVLHTKTKDETLVNFARWEPWHGKFGFFYPWGKYLKIGEDLRDLATIILSLKPCLKSPIQPSESSSLGLGQAVKEPCEAIVASQARMLSELGESIKKMKKCESEDKISLKLKSMRQELSLVASPSTVGTHHSAKTEGLGFASFVYSMMEMIEKMEELAKQVEQLGQLGGFS</sequence>
<feature type="transmembrane region" description="Helical" evidence="9">
    <location>
        <begin position="132"/>
        <end position="149"/>
    </location>
</feature>
<accession>A0ABR2FVL8</accession>
<feature type="transmembrane region" description="Helical" evidence="9">
    <location>
        <begin position="81"/>
        <end position="99"/>
    </location>
</feature>
<name>A0ABR2FVL8_9ROSI</name>
<feature type="transmembrane region" description="Helical" evidence="9">
    <location>
        <begin position="50"/>
        <end position="69"/>
    </location>
</feature>
<comment type="subcellular location">
    <subcellularLocation>
        <location evidence="1">Membrane</location>
        <topology evidence="1">Multi-pass membrane protein</topology>
    </subcellularLocation>
</comment>
<comment type="similarity">
    <text evidence="2">Belongs to the aromatic acid exporter (TC 2.A.85) family.</text>
</comment>
<keyword evidence="11" id="KW-1185">Reference proteome</keyword>
<dbReference type="PANTHER" id="PTHR31086">
    <property type="entry name" value="ALUMINUM-ACTIVATED MALATE TRANSPORTER 10"/>
    <property type="match status" value="1"/>
</dbReference>
<keyword evidence="8" id="KW-0407">Ion channel</keyword>
<proteinExistence type="inferred from homology"/>
<keyword evidence="3" id="KW-0813">Transport</keyword>
<evidence type="ECO:0000256" key="7">
    <source>
        <dbReference type="ARBA" id="ARBA00023136"/>
    </source>
</evidence>
<reference evidence="10 11" key="1">
    <citation type="journal article" date="2024" name="G3 (Bethesda)">
        <title>Genome assembly of Hibiscus sabdariffa L. provides insights into metabolisms of medicinal natural products.</title>
        <authorList>
            <person name="Kim T."/>
        </authorList>
    </citation>
    <scope>NUCLEOTIDE SEQUENCE [LARGE SCALE GENOMIC DNA]</scope>
    <source>
        <strain evidence="10">TK-2024</strain>
        <tissue evidence="10">Old leaves</tissue>
    </source>
</reference>
<dbReference type="EMBL" id="JBBPBM010000004">
    <property type="protein sequence ID" value="KAK8588304.1"/>
    <property type="molecule type" value="Genomic_DNA"/>
</dbReference>
<evidence type="ECO:0000313" key="11">
    <source>
        <dbReference type="Proteomes" id="UP001472677"/>
    </source>
</evidence>
<keyword evidence="7 9" id="KW-0472">Membrane</keyword>
<evidence type="ECO:0000256" key="1">
    <source>
        <dbReference type="ARBA" id="ARBA00004141"/>
    </source>
</evidence>
<evidence type="ECO:0000256" key="9">
    <source>
        <dbReference type="SAM" id="Phobius"/>
    </source>
</evidence>
<comment type="caution">
    <text evidence="10">The sequence shown here is derived from an EMBL/GenBank/DDBJ whole genome shotgun (WGS) entry which is preliminary data.</text>
</comment>
<protein>
    <recommendedName>
        <fullName evidence="12">Aluminum-activated malate transporter</fullName>
    </recommendedName>
</protein>
<keyword evidence="6" id="KW-0406">Ion transport</keyword>
<feature type="transmembrane region" description="Helical" evidence="9">
    <location>
        <begin position="161"/>
        <end position="179"/>
    </location>
</feature>
<evidence type="ECO:0000256" key="4">
    <source>
        <dbReference type="ARBA" id="ARBA00022692"/>
    </source>
</evidence>
<evidence type="ECO:0008006" key="12">
    <source>
        <dbReference type="Google" id="ProtNLM"/>
    </source>
</evidence>
<dbReference type="InterPro" id="IPR020966">
    <property type="entry name" value="ALMT"/>
</dbReference>
<keyword evidence="5 9" id="KW-1133">Transmembrane helix</keyword>
<evidence type="ECO:0000256" key="8">
    <source>
        <dbReference type="ARBA" id="ARBA00023303"/>
    </source>
</evidence>
<evidence type="ECO:0000313" key="10">
    <source>
        <dbReference type="EMBL" id="KAK8588304.1"/>
    </source>
</evidence>
<evidence type="ECO:0000256" key="2">
    <source>
        <dbReference type="ARBA" id="ARBA00007079"/>
    </source>
</evidence>
<organism evidence="10 11">
    <name type="scientific">Hibiscus sabdariffa</name>
    <name type="common">roselle</name>
    <dbReference type="NCBI Taxonomy" id="183260"/>
    <lineage>
        <taxon>Eukaryota</taxon>
        <taxon>Viridiplantae</taxon>
        <taxon>Streptophyta</taxon>
        <taxon>Embryophyta</taxon>
        <taxon>Tracheophyta</taxon>
        <taxon>Spermatophyta</taxon>
        <taxon>Magnoliopsida</taxon>
        <taxon>eudicotyledons</taxon>
        <taxon>Gunneridae</taxon>
        <taxon>Pentapetalae</taxon>
        <taxon>rosids</taxon>
        <taxon>malvids</taxon>
        <taxon>Malvales</taxon>
        <taxon>Malvaceae</taxon>
        <taxon>Malvoideae</taxon>
        <taxon>Hibiscus</taxon>
    </lineage>
</organism>
<dbReference type="Proteomes" id="UP001472677">
    <property type="component" value="Unassembled WGS sequence"/>
</dbReference>